<comment type="caution">
    <text evidence="2">The sequence shown here is derived from an EMBL/GenBank/DDBJ whole genome shotgun (WGS) entry which is preliminary data.</text>
</comment>
<feature type="region of interest" description="Disordered" evidence="1">
    <location>
        <begin position="1"/>
        <end position="26"/>
    </location>
</feature>
<keyword evidence="3" id="KW-1185">Reference proteome</keyword>
<name>A0ABQ6C6F8_9BURK</name>
<dbReference type="Proteomes" id="UP001156903">
    <property type="component" value="Unassembled WGS sequence"/>
</dbReference>
<reference evidence="3" key="1">
    <citation type="journal article" date="2019" name="Int. J. Syst. Evol. Microbiol.">
        <title>The Global Catalogue of Microorganisms (GCM) 10K type strain sequencing project: providing services to taxonomists for standard genome sequencing and annotation.</title>
        <authorList>
            <consortium name="The Broad Institute Genomics Platform"/>
            <consortium name="The Broad Institute Genome Sequencing Center for Infectious Disease"/>
            <person name="Wu L."/>
            <person name="Ma J."/>
        </authorList>
    </citation>
    <scope>NUCLEOTIDE SEQUENCE [LARGE SCALE GENOMIC DNA]</scope>
    <source>
        <strain evidence="3">NBRC 109341</strain>
    </source>
</reference>
<feature type="compositionally biased region" description="Low complexity" evidence="1">
    <location>
        <begin position="16"/>
        <end position="25"/>
    </location>
</feature>
<dbReference type="EMBL" id="BSPB01000028">
    <property type="protein sequence ID" value="GLS15540.1"/>
    <property type="molecule type" value="Genomic_DNA"/>
</dbReference>
<sequence length="133" mass="14424">MMFHAFDNPGPPRAPNPSSTTTPRPTRAREIVFKLAKLSGFKPSSNAQPIPIHKLDLFSQRNKIDADTTLAKLFSGAVEGIRSTVASVLHDIGHLLAAEQAGPVPCTRARTLRPAPKHPKAHRRHSGHPVPPL</sequence>
<feature type="compositionally biased region" description="Basic residues" evidence="1">
    <location>
        <begin position="115"/>
        <end position="127"/>
    </location>
</feature>
<protein>
    <submittedName>
        <fullName evidence="2">Uncharacterized protein</fullName>
    </submittedName>
</protein>
<evidence type="ECO:0000313" key="2">
    <source>
        <dbReference type="EMBL" id="GLS15540.1"/>
    </source>
</evidence>
<organism evidence="2 3">
    <name type="scientific">Hydrogenophaga electricum</name>
    <dbReference type="NCBI Taxonomy" id="1230953"/>
    <lineage>
        <taxon>Bacteria</taxon>
        <taxon>Pseudomonadati</taxon>
        <taxon>Pseudomonadota</taxon>
        <taxon>Betaproteobacteria</taxon>
        <taxon>Burkholderiales</taxon>
        <taxon>Comamonadaceae</taxon>
        <taxon>Hydrogenophaga</taxon>
    </lineage>
</organism>
<feature type="region of interest" description="Disordered" evidence="1">
    <location>
        <begin position="108"/>
        <end position="133"/>
    </location>
</feature>
<proteinExistence type="predicted"/>
<evidence type="ECO:0000313" key="3">
    <source>
        <dbReference type="Proteomes" id="UP001156903"/>
    </source>
</evidence>
<accession>A0ABQ6C6F8</accession>
<evidence type="ECO:0000256" key="1">
    <source>
        <dbReference type="SAM" id="MobiDB-lite"/>
    </source>
</evidence>
<gene>
    <name evidence="2" type="ORF">GCM10007935_29760</name>
</gene>